<dbReference type="EMBL" id="CAUYUJ010015660">
    <property type="protein sequence ID" value="CAK0856738.1"/>
    <property type="molecule type" value="Genomic_DNA"/>
</dbReference>
<dbReference type="Proteomes" id="UP001189429">
    <property type="component" value="Unassembled WGS sequence"/>
</dbReference>
<feature type="compositionally biased region" description="Basic residues" evidence="1">
    <location>
        <begin position="50"/>
        <end position="65"/>
    </location>
</feature>
<name>A0ABN9UCL3_9DINO</name>
<accession>A0ABN9UCL3</accession>
<evidence type="ECO:0000313" key="3">
    <source>
        <dbReference type="Proteomes" id="UP001189429"/>
    </source>
</evidence>
<proteinExistence type="predicted"/>
<feature type="compositionally biased region" description="Low complexity" evidence="1">
    <location>
        <begin position="1"/>
        <end position="18"/>
    </location>
</feature>
<gene>
    <name evidence="2" type="ORF">PCOR1329_LOCUS47028</name>
</gene>
<evidence type="ECO:0000313" key="2">
    <source>
        <dbReference type="EMBL" id="CAK0856738.1"/>
    </source>
</evidence>
<keyword evidence="3" id="KW-1185">Reference proteome</keyword>
<organism evidence="2 3">
    <name type="scientific">Prorocentrum cordatum</name>
    <dbReference type="NCBI Taxonomy" id="2364126"/>
    <lineage>
        <taxon>Eukaryota</taxon>
        <taxon>Sar</taxon>
        <taxon>Alveolata</taxon>
        <taxon>Dinophyceae</taxon>
        <taxon>Prorocentrales</taxon>
        <taxon>Prorocentraceae</taxon>
        <taxon>Prorocentrum</taxon>
    </lineage>
</organism>
<protein>
    <submittedName>
        <fullName evidence="2">Uncharacterized protein</fullName>
    </submittedName>
</protein>
<feature type="compositionally biased region" description="Basic and acidic residues" evidence="1">
    <location>
        <begin position="66"/>
        <end position="85"/>
    </location>
</feature>
<evidence type="ECO:0000256" key="1">
    <source>
        <dbReference type="SAM" id="MobiDB-lite"/>
    </source>
</evidence>
<sequence length="389" mass="42353">MRRRGAAAAGPQGQPQRPRGVRADAPVARSLRWARGGGAAAAGARGRPAAVRRARLRASRRRVERRRPGQIEGVGRRPHERPRRGEFEAWLEDQRLEGEFRRKDATRSLDAEHERARATHEAAQGALARARVELRDRVREHGEALAAGQQHAGWRQAQQACESATERAARAEGDAAAAQACLDAVLAKRLDAAEAAGEVRGAAGLHGVPWREVPVCCLNDVLLRDVGGRIAGSDRWPLLIDPSDCGKKFLAYAGCSVLNFWRHEDMDAGHVRTALLAMIRGGGVLAVDLCCFAGGVSRDLLAEPFDQVRAGLFDDLASRALLATPKGEHWPLFRRLVRGEEAASFGLEHFDDGRTARFKFVVVTSTDSPHQDLVQGFEVLRVVPGGFGE</sequence>
<feature type="region of interest" description="Disordered" evidence="1">
    <location>
        <begin position="1"/>
        <end position="85"/>
    </location>
</feature>
<comment type="caution">
    <text evidence="2">The sequence shown here is derived from an EMBL/GenBank/DDBJ whole genome shotgun (WGS) entry which is preliminary data.</text>
</comment>
<reference evidence="2" key="1">
    <citation type="submission" date="2023-10" db="EMBL/GenBank/DDBJ databases">
        <authorList>
            <person name="Chen Y."/>
            <person name="Shah S."/>
            <person name="Dougan E. K."/>
            <person name="Thang M."/>
            <person name="Chan C."/>
        </authorList>
    </citation>
    <scope>NUCLEOTIDE SEQUENCE [LARGE SCALE GENOMIC DNA]</scope>
</reference>